<dbReference type="GO" id="GO:0003735">
    <property type="term" value="F:structural constituent of ribosome"/>
    <property type="evidence" value="ECO:0007669"/>
    <property type="project" value="InterPro"/>
</dbReference>
<dbReference type="Gene3D" id="2.170.120.20">
    <property type="entry name" value="Ribosomal protein L25, beta domain"/>
    <property type="match status" value="1"/>
</dbReference>
<name>A0A1G2E4I8_9BACT</name>
<dbReference type="CDD" id="cd00495">
    <property type="entry name" value="Ribosomal_L25_TL5_CTC"/>
    <property type="match status" value="1"/>
</dbReference>
<evidence type="ECO:0000256" key="3">
    <source>
        <dbReference type="ARBA" id="ARBA00022980"/>
    </source>
</evidence>
<gene>
    <name evidence="5" type="primary">rplY</name>
    <name evidence="5" type="synonym">ctc</name>
    <name evidence="9" type="ORF">A2626_01430</name>
</gene>
<dbReference type="PANTHER" id="PTHR33284:SF1">
    <property type="entry name" value="RIBOSOMAL PROTEIN L25_GLN-TRNA SYNTHETASE, ANTI-CODON-BINDING DOMAIN-CONTAINING PROTEIN"/>
    <property type="match status" value="1"/>
</dbReference>
<keyword evidence="1 5" id="KW-0699">rRNA-binding</keyword>
<dbReference type="InterPro" id="IPR011035">
    <property type="entry name" value="Ribosomal_bL25/Gln-tRNA_synth"/>
</dbReference>
<sequence>MLDFSVERREKLRKKVKDLRKKGITPAVLYGPEIKNLLLEVNLKNFKNILKKAGESSLINLKIEGGKEKFLVLIHQIKKNPISGAPIHIDFYQPILSKEIEVVVPLIFEGEAPVLKDMGGTLIKEIYELKVRALPKNLPHEITVDISKLKKFEDEILIKDLILPEGVKTHRGPDEIVVLAVPPAKVEEELAKQVEEKVEDVEQVKKKKAEESAAEVKAETKEPK</sequence>
<protein>
    <recommendedName>
        <fullName evidence="5">Large ribosomal subunit protein bL25</fullName>
    </recommendedName>
    <alternativeName>
        <fullName evidence="5">General stress protein CTC</fullName>
    </alternativeName>
</protein>
<keyword evidence="3 5" id="KW-0689">Ribosomal protein</keyword>
<dbReference type="Gene3D" id="2.40.240.10">
    <property type="entry name" value="Ribosomal Protein L25, Chain P"/>
    <property type="match status" value="1"/>
</dbReference>
<dbReference type="InterPro" id="IPR020057">
    <property type="entry name" value="Ribosomal_bL25_b-dom"/>
</dbReference>
<dbReference type="InterPro" id="IPR020056">
    <property type="entry name" value="Rbsml_bL25/Gln-tRNA_synth_N"/>
</dbReference>
<dbReference type="PANTHER" id="PTHR33284">
    <property type="entry name" value="RIBOSOMAL PROTEIN L25/GLN-TRNA SYNTHETASE, ANTI-CODON-BINDING DOMAIN-CONTAINING PROTEIN"/>
    <property type="match status" value="1"/>
</dbReference>
<dbReference type="SUPFAM" id="SSF50715">
    <property type="entry name" value="Ribosomal protein L25-like"/>
    <property type="match status" value="1"/>
</dbReference>
<dbReference type="HAMAP" id="MF_01334">
    <property type="entry name" value="Ribosomal_bL25_CTC"/>
    <property type="match status" value="1"/>
</dbReference>
<evidence type="ECO:0000259" key="7">
    <source>
        <dbReference type="Pfam" id="PF01386"/>
    </source>
</evidence>
<accession>A0A1G2E4I8</accession>
<evidence type="ECO:0000256" key="6">
    <source>
        <dbReference type="SAM" id="MobiDB-lite"/>
    </source>
</evidence>
<comment type="caution">
    <text evidence="9">The sequence shown here is derived from an EMBL/GenBank/DDBJ whole genome shotgun (WGS) entry which is preliminary data.</text>
</comment>
<dbReference type="InterPro" id="IPR029751">
    <property type="entry name" value="Ribosomal_L25_dom"/>
</dbReference>
<evidence type="ECO:0000313" key="10">
    <source>
        <dbReference type="Proteomes" id="UP000177360"/>
    </source>
</evidence>
<evidence type="ECO:0000313" key="9">
    <source>
        <dbReference type="EMBL" id="OGZ20280.1"/>
    </source>
</evidence>
<dbReference type="Pfam" id="PF14693">
    <property type="entry name" value="Ribosomal_TL5_C"/>
    <property type="match status" value="1"/>
</dbReference>
<feature type="domain" description="Large ribosomal subunit protein bL25 beta" evidence="8">
    <location>
        <begin position="99"/>
        <end position="183"/>
    </location>
</feature>
<dbReference type="GO" id="GO:0006412">
    <property type="term" value="P:translation"/>
    <property type="evidence" value="ECO:0007669"/>
    <property type="project" value="UniProtKB-UniRule"/>
</dbReference>
<dbReference type="Pfam" id="PF01386">
    <property type="entry name" value="Ribosomal_L25p"/>
    <property type="match status" value="1"/>
</dbReference>
<dbReference type="InterPro" id="IPR037121">
    <property type="entry name" value="Ribosomal_bL25_C"/>
</dbReference>
<proteinExistence type="inferred from homology"/>
<comment type="subunit">
    <text evidence="5">Part of the 50S ribosomal subunit; part of the 5S rRNA/L5/L18/L25 subcomplex. Contacts the 5S rRNA. Binds to the 5S rRNA independently of L5 and L18.</text>
</comment>
<dbReference type="Proteomes" id="UP000177360">
    <property type="component" value="Unassembled WGS sequence"/>
</dbReference>
<dbReference type="InterPro" id="IPR001021">
    <property type="entry name" value="Ribosomal_bL25_long"/>
</dbReference>
<dbReference type="GO" id="GO:0008097">
    <property type="term" value="F:5S rRNA binding"/>
    <property type="evidence" value="ECO:0007669"/>
    <property type="project" value="InterPro"/>
</dbReference>
<comment type="function">
    <text evidence="5">This is one of the proteins that binds to the 5S RNA in the ribosome where it forms part of the central protuberance.</text>
</comment>
<dbReference type="NCBIfam" id="TIGR00731">
    <property type="entry name" value="bL25_bact_ctc"/>
    <property type="match status" value="1"/>
</dbReference>
<dbReference type="EMBL" id="MHLZ01000005">
    <property type="protein sequence ID" value="OGZ20280.1"/>
    <property type="molecule type" value="Genomic_DNA"/>
</dbReference>
<evidence type="ECO:0000256" key="2">
    <source>
        <dbReference type="ARBA" id="ARBA00022884"/>
    </source>
</evidence>
<comment type="similarity">
    <text evidence="5">Belongs to the bacterial ribosomal protein bL25 family. CTC subfamily.</text>
</comment>
<dbReference type="AlphaFoldDB" id="A0A1G2E4I8"/>
<evidence type="ECO:0000256" key="4">
    <source>
        <dbReference type="ARBA" id="ARBA00023274"/>
    </source>
</evidence>
<evidence type="ECO:0000256" key="1">
    <source>
        <dbReference type="ARBA" id="ARBA00022730"/>
    </source>
</evidence>
<evidence type="ECO:0000259" key="8">
    <source>
        <dbReference type="Pfam" id="PF14693"/>
    </source>
</evidence>
<evidence type="ECO:0000256" key="5">
    <source>
        <dbReference type="HAMAP-Rule" id="MF_01334"/>
    </source>
</evidence>
<dbReference type="GO" id="GO:0022625">
    <property type="term" value="C:cytosolic large ribosomal subunit"/>
    <property type="evidence" value="ECO:0007669"/>
    <property type="project" value="TreeGrafter"/>
</dbReference>
<feature type="domain" description="Large ribosomal subunit protein bL25 L25" evidence="7">
    <location>
        <begin position="6"/>
        <end position="91"/>
    </location>
</feature>
<dbReference type="InterPro" id="IPR020930">
    <property type="entry name" value="Ribosomal_uL5_bac-type"/>
</dbReference>
<organism evidence="9 10">
    <name type="scientific">Candidatus Nealsonbacteria bacterium RIFCSPHIGHO2_01_FULL_38_55</name>
    <dbReference type="NCBI Taxonomy" id="1801664"/>
    <lineage>
        <taxon>Bacteria</taxon>
        <taxon>Candidatus Nealsoniibacteriota</taxon>
    </lineage>
</organism>
<keyword evidence="2 5" id="KW-0694">RNA-binding</keyword>
<keyword evidence="4 5" id="KW-0687">Ribonucleoprotein</keyword>
<feature type="region of interest" description="Disordered" evidence="6">
    <location>
        <begin position="201"/>
        <end position="224"/>
    </location>
</feature>
<reference evidence="9 10" key="1">
    <citation type="journal article" date="2016" name="Nat. Commun.">
        <title>Thousands of microbial genomes shed light on interconnected biogeochemical processes in an aquifer system.</title>
        <authorList>
            <person name="Anantharaman K."/>
            <person name="Brown C.T."/>
            <person name="Hug L.A."/>
            <person name="Sharon I."/>
            <person name="Castelle C.J."/>
            <person name="Probst A.J."/>
            <person name="Thomas B.C."/>
            <person name="Singh A."/>
            <person name="Wilkins M.J."/>
            <person name="Karaoz U."/>
            <person name="Brodie E.L."/>
            <person name="Williams K.H."/>
            <person name="Hubbard S.S."/>
            <person name="Banfield J.F."/>
        </authorList>
    </citation>
    <scope>NUCLEOTIDE SEQUENCE [LARGE SCALE GENOMIC DNA]</scope>
</reference>